<keyword evidence="2" id="KW-1185">Reference proteome</keyword>
<protein>
    <submittedName>
        <fullName evidence="1">Uncharacterized protein</fullName>
    </submittedName>
</protein>
<accession>A0A8K0WW70</accession>
<comment type="caution">
    <text evidence="1">The sequence shown here is derived from an EMBL/GenBank/DDBJ whole genome shotgun (WGS) entry which is preliminary data.</text>
</comment>
<dbReference type="EMBL" id="JAGPNK010000001">
    <property type="protein sequence ID" value="KAH7328363.1"/>
    <property type="molecule type" value="Genomic_DNA"/>
</dbReference>
<dbReference type="Proteomes" id="UP000813444">
    <property type="component" value="Unassembled WGS sequence"/>
</dbReference>
<sequence length="62" mass="6573">MIDSVKLEHLEPELELGWSWAGAVCAALSAGTPPPPSPLVHVQGWILHDALPSLFSINAESS</sequence>
<reference evidence="1" key="1">
    <citation type="journal article" date="2021" name="Nat. Commun.">
        <title>Genetic determinants of endophytism in the Arabidopsis root mycobiome.</title>
        <authorList>
            <person name="Mesny F."/>
            <person name="Miyauchi S."/>
            <person name="Thiergart T."/>
            <person name="Pickel B."/>
            <person name="Atanasova L."/>
            <person name="Karlsson M."/>
            <person name="Huettel B."/>
            <person name="Barry K.W."/>
            <person name="Haridas S."/>
            <person name="Chen C."/>
            <person name="Bauer D."/>
            <person name="Andreopoulos W."/>
            <person name="Pangilinan J."/>
            <person name="LaButti K."/>
            <person name="Riley R."/>
            <person name="Lipzen A."/>
            <person name="Clum A."/>
            <person name="Drula E."/>
            <person name="Henrissat B."/>
            <person name="Kohler A."/>
            <person name="Grigoriev I.V."/>
            <person name="Martin F.M."/>
            <person name="Hacquard S."/>
        </authorList>
    </citation>
    <scope>NUCLEOTIDE SEQUENCE</scope>
    <source>
        <strain evidence="1">MPI-CAGE-CH-0235</strain>
    </source>
</reference>
<evidence type="ECO:0000313" key="1">
    <source>
        <dbReference type="EMBL" id="KAH7328363.1"/>
    </source>
</evidence>
<dbReference type="AlphaFoldDB" id="A0A8K0WW70"/>
<organism evidence="1 2">
    <name type="scientific">Stachybotrys elegans</name>
    <dbReference type="NCBI Taxonomy" id="80388"/>
    <lineage>
        <taxon>Eukaryota</taxon>
        <taxon>Fungi</taxon>
        <taxon>Dikarya</taxon>
        <taxon>Ascomycota</taxon>
        <taxon>Pezizomycotina</taxon>
        <taxon>Sordariomycetes</taxon>
        <taxon>Hypocreomycetidae</taxon>
        <taxon>Hypocreales</taxon>
        <taxon>Stachybotryaceae</taxon>
        <taxon>Stachybotrys</taxon>
    </lineage>
</organism>
<gene>
    <name evidence="1" type="ORF">B0I35DRAFT_417267</name>
</gene>
<evidence type="ECO:0000313" key="2">
    <source>
        <dbReference type="Proteomes" id="UP000813444"/>
    </source>
</evidence>
<name>A0A8K0WW70_9HYPO</name>
<proteinExistence type="predicted"/>